<name>A0A1M5EK89_9ACTN</name>
<dbReference type="Proteomes" id="UP000184471">
    <property type="component" value="Unassembled WGS sequence"/>
</dbReference>
<gene>
    <name evidence="1" type="ORF">SAMN05444351_0822</name>
</gene>
<sequence>MSTRTYRVIVRGVLDGLDDDRRAWLRDHAAEHDLFASSFTERGSTAYDGSLAAFSHRVVVHVDPGPGEEDDARTAGELSALQWLEEVGVGARRLRSTATCTDDVRIRRR</sequence>
<dbReference type="STRING" id="1070870.SAMN05444351_0822"/>
<dbReference type="OrthoDB" id="4803789at2"/>
<proteinExistence type="predicted"/>
<dbReference type="AlphaFoldDB" id="A0A1M5EK89"/>
<dbReference type="RefSeq" id="WP_073418731.1">
    <property type="nucleotide sequence ID" value="NZ_FQVX01000001.1"/>
</dbReference>
<accession>A0A1M5EK89</accession>
<keyword evidence="2" id="KW-1185">Reference proteome</keyword>
<evidence type="ECO:0000313" key="2">
    <source>
        <dbReference type="Proteomes" id="UP000184471"/>
    </source>
</evidence>
<organism evidence="1 2">
    <name type="scientific">Geodermatophilus nigrescens</name>
    <dbReference type="NCBI Taxonomy" id="1070870"/>
    <lineage>
        <taxon>Bacteria</taxon>
        <taxon>Bacillati</taxon>
        <taxon>Actinomycetota</taxon>
        <taxon>Actinomycetes</taxon>
        <taxon>Geodermatophilales</taxon>
        <taxon>Geodermatophilaceae</taxon>
        <taxon>Geodermatophilus</taxon>
    </lineage>
</organism>
<dbReference type="InterPro" id="IPR045778">
    <property type="entry name" value="DUF6204"/>
</dbReference>
<dbReference type="EMBL" id="FQVX01000001">
    <property type="protein sequence ID" value="SHF79491.1"/>
    <property type="molecule type" value="Genomic_DNA"/>
</dbReference>
<reference evidence="1 2" key="1">
    <citation type="submission" date="2016-11" db="EMBL/GenBank/DDBJ databases">
        <authorList>
            <person name="Jaros S."/>
            <person name="Januszkiewicz K."/>
            <person name="Wedrychowicz H."/>
        </authorList>
    </citation>
    <scope>NUCLEOTIDE SEQUENCE [LARGE SCALE GENOMIC DNA]</scope>
    <source>
        <strain evidence="1 2">DSM 45408</strain>
    </source>
</reference>
<evidence type="ECO:0000313" key="1">
    <source>
        <dbReference type="EMBL" id="SHF79491.1"/>
    </source>
</evidence>
<protein>
    <submittedName>
        <fullName evidence="1">Uncharacterized protein</fullName>
    </submittedName>
</protein>
<dbReference type="Pfam" id="PF19707">
    <property type="entry name" value="DUF6204"/>
    <property type="match status" value="1"/>
</dbReference>